<dbReference type="AlphaFoldDB" id="A0A414NZT7"/>
<feature type="domain" description="Peptidase U32 collagenase" evidence="1">
    <location>
        <begin position="402"/>
        <end position="522"/>
    </location>
</feature>
<proteinExistence type="predicted"/>
<name>A0A414NZT7_9FIRM</name>
<dbReference type="InterPro" id="IPR020988">
    <property type="entry name" value="Pept_U32_collagenase"/>
</dbReference>
<protein>
    <submittedName>
        <fullName evidence="2">U32 family peptidase</fullName>
    </submittedName>
</protein>
<evidence type="ECO:0000313" key="2">
    <source>
        <dbReference type="EMBL" id="RHF53473.1"/>
    </source>
</evidence>
<dbReference type="PANTHER" id="PTHR30217:SF10">
    <property type="entry name" value="23S RRNA 5-HYDROXYCYTIDINE C2501 SYNTHASE"/>
    <property type="match status" value="1"/>
</dbReference>
<dbReference type="Gene3D" id="2.40.30.10">
    <property type="entry name" value="Translation factors"/>
    <property type="match status" value="1"/>
</dbReference>
<evidence type="ECO:0000313" key="3">
    <source>
        <dbReference type="Proteomes" id="UP000283442"/>
    </source>
</evidence>
<gene>
    <name evidence="2" type="ORF">DW674_01010</name>
</gene>
<dbReference type="Proteomes" id="UP000283442">
    <property type="component" value="Unassembled WGS sequence"/>
</dbReference>
<accession>A0A414NZT7</accession>
<dbReference type="InterPro" id="IPR051454">
    <property type="entry name" value="RNA/ubiquinone_mod_enzymes"/>
</dbReference>
<reference evidence="2 3" key="1">
    <citation type="submission" date="2018-08" db="EMBL/GenBank/DDBJ databases">
        <title>A genome reference for cultivated species of the human gut microbiota.</title>
        <authorList>
            <person name="Zou Y."/>
            <person name="Xue W."/>
            <person name="Luo G."/>
        </authorList>
    </citation>
    <scope>NUCLEOTIDE SEQUENCE [LARGE SCALE GENOMIC DNA]</scope>
    <source>
        <strain evidence="2 3">AM25-21AC</strain>
    </source>
</reference>
<organism evidence="2 3">
    <name type="scientific">Mitsuokella multacida</name>
    <dbReference type="NCBI Taxonomy" id="52226"/>
    <lineage>
        <taxon>Bacteria</taxon>
        <taxon>Bacillati</taxon>
        <taxon>Bacillota</taxon>
        <taxon>Negativicutes</taxon>
        <taxon>Selenomonadales</taxon>
        <taxon>Selenomonadaceae</taxon>
        <taxon>Mitsuokella</taxon>
    </lineage>
</organism>
<dbReference type="Pfam" id="PF12392">
    <property type="entry name" value="DUF3656"/>
    <property type="match status" value="1"/>
</dbReference>
<dbReference type="PROSITE" id="PS01276">
    <property type="entry name" value="PEPTIDASE_U32"/>
    <property type="match status" value="1"/>
</dbReference>
<sequence>MLFFQILEEMKLVELLAPAGSREALVAAVENGANAIYLAGNAFGARAYANNFDREELREAIHFAHLRNVAIHVTVNTIVADEELEPLKDYLRFLYEAGADAILVQDLGVAKVAHETVPDLPLHASTQMSVSSIEGVRALAELGFTRAVLARELSLKEIRSICAHSPIEIETFMHGALCVCYSGQCLMSSMIGGRSGNRGRCAQPCRLPYTLVDEKGQDVLGDKAGSYLLSPRDLSTIDVIPDLIEAGVSSLKIEGRMKRPEYVATVVRTYREAIDTHYAGKGYAVTQEERDDLAQIFNRDFTVAYLKGRPGKAMMSDRRPNNRGLLVGRVTAYDWDERIVTVKLSGRLGLGDQVDFWVKVGGRVTATIDSLKDAQGREVEAGEAGDTVSFAIPSAVRDHDRVFKVYDARLMERAKETYASGAPVRRIPVTIAVHAAIGAPLTVTVCDAEGHRAEGQTDFIGEPARKRPLSEDVIRKQVSRLGTSVYEMTSLSCDIEGEVMVPMSEINEARRKAVEALDELRLKEIEAREHRPEPRFKDSKERPTPKKATFLVAVATLAQVKAALAAGADGILFGGDSYHHHIITAEEYEKAWQMAKDAGARIDFNTPRIVHDGQQKHLETLLAAFAAFPPDAVHVHNIGTLALVRRLTDFAIHADYSLISFNKQTLAFLKDYGVAGATLSPELTAKEIRKLAPETDLPLACIVHGRLELMVSEYCVTGSFLGGCGEGPCSQPCTRGHFALKDRKDALFPLAMDQFCHMHVLNSKTLSMLPYAMKFRPAGIATLQIEAKAMGEKEITAIIKAYKKAMDFPSEPAEAQLAWIHEQEGKDITRGHYFRGVL</sequence>
<dbReference type="PANTHER" id="PTHR30217">
    <property type="entry name" value="PEPTIDASE U32 FAMILY"/>
    <property type="match status" value="1"/>
</dbReference>
<comment type="caution">
    <text evidence="2">The sequence shown here is derived from an EMBL/GenBank/DDBJ whole genome shotgun (WGS) entry which is preliminary data.</text>
</comment>
<evidence type="ECO:0000259" key="1">
    <source>
        <dbReference type="Pfam" id="PF12392"/>
    </source>
</evidence>
<dbReference type="EMBL" id="QRHE01000001">
    <property type="protein sequence ID" value="RHF53473.1"/>
    <property type="molecule type" value="Genomic_DNA"/>
</dbReference>
<dbReference type="InterPro" id="IPR001539">
    <property type="entry name" value="Peptidase_U32"/>
</dbReference>
<dbReference type="Pfam" id="PF01136">
    <property type="entry name" value="Peptidase_U32"/>
    <property type="match status" value="2"/>
</dbReference>
<dbReference type="OrthoDB" id="9807498at2"/>